<dbReference type="PANTHER" id="PTHR43788">
    <property type="entry name" value="DNA2/NAM7 HELICASE FAMILY MEMBER"/>
    <property type="match status" value="1"/>
</dbReference>
<organism evidence="9 10">
    <name type="scientific">Helicobacter aurati</name>
    <dbReference type="NCBI Taxonomy" id="137778"/>
    <lineage>
        <taxon>Bacteria</taxon>
        <taxon>Pseudomonadati</taxon>
        <taxon>Campylobacterota</taxon>
        <taxon>Epsilonproteobacteria</taxon>
        <taxon>Campylobacterales</taxon>
        <taxon>Helicobacteraceae</taxon>
        <taxon>Helicobacter</taxon>
    </lineage>
</organism>
<keyword evidence="4" id="KW-0347">Helicase</keyword>
<dbReference type="PANTHER" id="PTHR43788:SF8">
    <property type="entry name" value="DNA-BINDING PROTEIN SMUBP-2"/>
    <property type="match status" value="1"/>
</dbReference>
<dbReference type="InterPro" id="IPR027417">
    <property type="entry name" value="P-loop_NTPase"/>
</dbReference>
<evidence type="ECO:0000256" key="1">
    <source>
        <dbReference type="ARBA" id="ARBA00007913"/>
    </source>
</evidence>
<proteinExistence type="inferred from homology"/>
<evidence type="ECO:0000256" key="5">
    <source>
        <dbReference type="ARBA" id="ARBA00022840"/>
    </source>
</evidence>
<feature type="domain" description="DNA2/NAM7 helicase helicase" evidence="7">
    <location>
        <begin position="168"/>
        <end position="511"/>
    </location>
</feature>
<accession>A0A3D8J7J2</accession>
<dbReference type="Gene3D" id="3.40.960.10">
    <property type="entry name" value="VSR Endonuclease"/>
    <property type="match status" value="1"/>
</dbReference>
<evidence type="ECO:0000259" key="8">
    <source>
        <dbReference type="Pfam" id="PF13087"/>
    </source>
</evidence>
<dbReference type="GO" id="GO:0016787">
    <property type="term" value="F:hydrolase activity"/>
    <property type="evidence" value="ECO:0007669"/>
    <property type="project" value="UniProtKB-KW"/>
</dbReference>
<gene>
    <name evidence="9" type="ORF">CQA66_02900</name>
</gene>
<keyword evidence="10" id="KW-1185">Reference proteome</keyword>
<dbReference type="Pfam" id="PF13087">
    <property type="entry name" value="AAA_12"/>
    <property type="match status" value="1"/>
</dbReference>
<feature type="domain" description="DUF2726" evidence="6">
    <location>
        <begin position="763"/>
        <end position="884"/>
    </location>
</feature>
<keyword evidence="2" id="KW-0547">Nucleotide-binding</keyword>
<comment type="similarity">
    <text evidence="1">Belongs to the DNA2/NAM7 helicase family.</text>
</comment>
<comment type="caution">
    <text evidence="9">The sequence shown here is derived from an EMBL/GenBank/DDBJ whole genome shotgun (WGS) entry which is preliminary data.</text>
</comment>
<evidence type="ECO:0000259" key="6">
    <source>
        <dbReference type="Pfam" id="PF10881"/>
    </source>
</evidence>
<name>A0A3D8J7J2_9HELI</name>
<evidence type="ECO:0000313" key="10">
    <source>
        <dbReference type="Proteomes" id="UP000256424"/>
    </source>
</evidence>
<reference evidence="9 10" key="1">
    <citation type="submission" date="2018-04" db="EMBL/GenBank/DDBJ databases">
        <title>Novel Campyloabacter and Helicobacter Species and Strains.</title>
        <authorList>
            <person name="Mannion A.J."/>
            <person name="Shen Z."/>
            <person name="Fox J.G."/>
        </authorList>
    </citation>
    <scope>NUCLEOTIDE SEQUENCE [LARGE SCALE GENOMIC DNA]</scope>
    <source>
        <strain evidence="9 10">MIT 97-5075</strain>
    </source>
</reference>
<evidence type="ECO:0000313" key="9">
    <source>
        <dbReference type="EMBL" id="RDU72854.1"/>
    </source>
</evidence>
<dbReference type="InterPro" id="IPR050534">
    <property type="entry name" value="Coronavir_polyprotein_1ab"/>
</dbReference>
<dbReference type="GO" id="GO:0043139">
    <property type="term" value="F:5'-3' DNA helicase activity"/>
    <property type="evidence" value="ECO:0007669"/>
    <property type="project" value="TreeGrafter"/>
</dbReference>
<evidence type="ECO:0000259" key="7">
    <source>
        <dbReference type="Pfam" id="PF13086"/>
    </source>
</evidence>
<dbReference type="InterPro" id="IPR041677">
    <property type="entry name" value="DNA2/NAM7_AAA_11"/>
</dbReference>
<dbReference type="InterPro" id="IPR041679">
    <property type="entry name" value="DNA2/NAM7-like_C"/>
</dbReference>
<dbReference type="InterPro" id="IPR024402">
    <property type="entry name" value="DUF2726"/>
</dbReference>
<dbReference type="InterPro" id="IPR047187">
    <property type="entry name" value="SF1_C_Upf1"/>
</dbReference>
<dbReference type="SUPFAM" id="SSF52540">
    <property type="entry name" value="P-loop containing nucleoside triphosphate hydrolases"/>
    <property type="match status" value="1"/>
</dbReference>
<dbReference type="EMBL" id="NXLW01000004">
    <property type="protein sequence ID" value="RDU72854.1"/>
    <property type="molecule type" value="Genomic_DNA"/>
</dbReference>
<keyword evidence="3" id="KW-0378">Hydrolase</keyword>
<dbReference type="Proteomes" id="UP000256424">
    <property type="component" value="Unassembled WGS sequence"/>
</dbReference>
<sequence>MDTQKYLILLKNQDRTQDIESYTLENECLKVKFFHNHRIYTHKAGTFVVFDNPQIINPQTQFQQSLFYNVNTIILFKEYYKIFFNDKSSKLIPACELEISKPKKADVFTYCKEIVSSIGLKDQQGLSLLQKFFDKITHIQSNLALYAYLHGICKKFTDKEPLLFPFGSNLSQTQAVQNALTNQISIIEGPPGTGKTQTILNIIANLLYRDKSIAVVSNNNAAIQNVYEKLKDYDLEYLCAFLGNKENKESFIQNQSGEYADLSYEAINIHSHIEQIQLYNTKLKEIFILQNNLAKNQSFLKDFSLEFEYFIKEKSYLLPKIRNPKTLTSQKILQIKIALENNKNISFFSKLKLIFLEGIGNFSFYKQATNDILSTYENLYYLYKLDELKKSIESNKKELQDLDKDLILKNLTNTSLQLLKNHLKTKFDSQKQRKVFSLKDLYDKPQEFLGEYPIIFSTTHSIKSSLHFDCVFDYVIIDEASQVDLSTAILALSAAKNIVIVGDSKQLGNVISKADIEKIAILSKKFSIPKHYDYALQSFLSSASKSLNNVPKVLLKEHYRCHPKIIGFCNKKFYNNELVIFSKDSYENDVIEVLITPKGNFARGQSNKREVQVVMQELLPSLEAKIEHENIGIITPFNEQKALLQNHLSKISQKIQIDTVHKYQGREKEAIIITTTANESNAFIDDPQMLNVAITRAKRYLRMVVSHKIYEQKGHIRDFIDYVQYHNFELKESKIHSVFDLLYQENTSLRHQFFKNKQKVSKYDSENLIYHLLKEILEENNFALDFVIHYPLYKLLKSYHLLDENEKQYAQNPLTHLDFLLYSTMNKQPILAIEVDGYAFHKQETKQYQRDLYKNNILKKYDLKLMRLSTTDSNEKARIIQTLQEVAKG</sequence>
<evidence type="ECO:0000256" key="4">
    <source>
        <dbReference type="ARBA" id="ARBA00022806"/>
    </source>
</evidence>
<dbReference type="GO" id="GO:0005524">
    <property type="term" value="F:ATP binding"/>
    <property type="evidence" value="ECO:0007669"/>
    <property type="project" value="UniProtKB-KW"/>
</dbReference>
<dbReference type="CDD" id="cd17934">
    <property type="entry name" value="DEXXQc_Upf1-like"/>
    <property type="match status" value="1"/>
</dbReference>
<dbReference type="Pfam" id="PF13086">
    <property type="entry name" value="AAA_11"/>
    <property type="match status" value="1"/>
</dbReference>
<dbReference type="CDD" id="cd18808">
    <property type="entry name" value="SF1_C_Upf1"/>
    <property type="match status" value="1"/>
</dbReference>
<dbReference type="AlphaFoldDB" id="A0A3D8J7J2"/>
<feature type="domain" description="DNA2/NAM7 helicase-like C-terminal" evidence="8">
    <location>
        <begin position="547"/>
        <end position="706"/>
    </location>
</feature>
<dbReference type="RefSeq" id="WP_104763130.1">
    <property type="nucleotide sequence ID" value="NZ_FZPM01000014.1"/>
</dbReference>
<dbReference type="Gene3D" id="3.40.50.300">
    <property type="entry name" value="P-loop containing nucleotide triphosphate hydrolases"/>
    <property type="match status" value="2"/>
</dbReference>
<keyword evidence="5" id="KW-0067">ATP-binding</keyword>
<evidence type="ECO:0000256" key="3">
    <source>
        <dbReference type="ARBA" id="ARBA00022801"/>
    </source>
</evidence>
<dbReference type="Pfam" id="PF10881">
    <property type="entry name" value="DUF2726"/>
    <property type="match status" value="1"/>
</dbReference>
<dbReference type="OrthoDB" id="9757917at2"/>
<protein>
    <submittedName>
        <fullName evidence="9">DUF2726 domain-containing protein</fullName>
    </submittedName>
</protein>
<evidence type="ECO:0000256" key="2">
    <source>
        <dbReference type="ARBA" id="ARBA00022741"/>
    </source>
</evidence>